<evidence type="ECO:0000256" key="2">
    <source>
        <dbReference type="PROSITE-ProRule" id="PRU00284"/>
    </source>
</evidence>
<dbReference type="GO" id="GO:0007165">
    <property type="term" value="P:signal transduction"/>
    <property type="evidence" value="ECO:0007669"/>
    <property type="project" value="UniProtKB-KW"/>
</dbReference>
<keyword evidence="6" id="KW-1185">Reference proteome</keyword>
<feature type="domain" description="Methyl-accepting transducer" evidence="4">
    <location>
        <begin position="58"/>
        <end position="283"/>
    </location>
</feature>
<dbReference type="Proteomes" id="UP000320593">
    <property type="component" value="Unassembled WGS sequence"/>
</dbReference>
<dbReference type="SUPFAM" id="SSF141371">
    <property type="entry name" value="PilZ domain-like"/>
    <property type="match status" value="1"/>
</dbReference>
<dbReference type="AlphaFoldDB" id="A0A562T8C2"/>
<proteinExistence type="predicted"/>
<evidence type="ECO:0000256" key="1">
    <source>
        <dbReference type="ARBA" id="ARBA00023224"/>
    </source>
</evidence>
<dbReference type="Pfam" id="PF00015">
    <property type="entry name" value="MCPsignal"/>
    <property type="match status" value="1"/>
</dbReference>
<feature type="region of interest" description="Disordered" evidence="3">
    <location>
        <begin position="1"/>
        <end position="33"/>
    </location>
</feature>
<dbReference type="PANTHER" id="PTHR32089:SF112">
    <property type="entry name" value="LYSOZYME-LIKE PROTEIN-RELATED"/>
    <property type="match status" value="1"/>
</dbReference>
<dbReference type="SMART" id="SM00283">
    <property type="entry name" value="MA"/>
    <property type="match status" value="1"/>
</dbReference>
<dbReference type="Gene3D" id="1.10.287.950">
    <property type="entry name" value="Methyl-accepting chemotaxis protein"/>
    <property type="match status" value="1"/>
</dbReference>
<dbReference type="GO" id="GO:0035438">
    <property type="term" value="F:cyclic-di-GMP binding"/>
    <property type="evidence" value="ECO:0007669"/>
    <property type="project" value="InterPro"/>
</dbReference>
<organism evidence="5 6">
    <name type="scientific">Roseibium hamelinense</name>
    <dbReference type="NCBI Taxonomy" id="150831"/>
    <lineage>
        <taxon>Bacteria</taxon>
        <taxon>Pseudomonadati</taxon>
        <taxon>Pseudomonadota</taxon>
        <taxon>Alphaproteobacteria</taxon>
        <taxon>Hyphomicrobiales</taxon>
        <taxon>Stappiaceae</taxon>
        <taxon>Roseibium</taxon>
    </lineage>
</organism>
<dbReference type="SUPFAM" id="SSF58104">
    <property type="entry name" value="Methyl-accepting chemotaxis protein (MCP) signaling domain"/>
    <property type="match status" value="1"/>
</dbReference>
<dbReference type="RefSeq" id="WP_170230600.1">
    <property type="nucleotide sequence ID" value="NZ_SMLY01000073.1"/>
</dbReference>
<evidence type="ECO:0000313" key="6">
    <source>
        <dbReference type="Proteomes" id="UP000320593"/>
    </source>
</evidence>
<dbReference type="Gene3D" id="2.40.10.220">
    <property type="entry name" value="predicted glycosyltransferase like domains"/>
    <property type="match status" value="1"/>
</dbReference>
<dbReference type="InterPro" id="IPR004089">
    <property type="entry name" value="MCPsignal_dom"/>
</dbReference>
<dbReference type="PANTHER" id="PTHR32089">
    <property type="entry name" value="METHYL-ACCEPTING CHEMOTAXIS PROTEIN MCPB"/>
    <property type="match status" value="1"/>
</dbReference>
<sequence>MGLFRRTRSTVEATDQISEITRETTDDRPDASGADTLAFALDAMEDDLQVSANAISGLAEDVEQRMQEQLDLLEKIHDDGAALASQTGHADQTLQELAGSIDDLAGSSQEIGRQVGESNDLAEEARNIADEANAGVQELRDAIDSITQVVQLISDVAKQTNLLALNATIEAARAGEAGKGFAVVANEVKSLSVETQNATDEIISNIHRLQGSAETSIGSINQIIDVIGRIRPSFAAVEGAVDHQVETTTQLSNQARETADFVQEVSGRVAAIEQSTAQAKEAGAAARAAGVAMAGNAGQLGGKFTMMLRQSSIGDRRCSDRLPVKIKGELTLGGKRESIETRDLSEGGVLVTSDKKLTGQPGGHGTLSLPGLGTTDVGIRGVSEHGLHCAFEDMSDEFRTALNGKLSEISARFATYINRAQTGAQQISNALEKLVSERRLSSEVLFDTQYRKIPGTNPQQVETLYLKQVEAVFPAIQEALLNQDNDMAFCAAVDRSGYLPVHNTIYSKPQRPDDPAWNMANCRNKRIFDDRAGLSAGRNTRPFLVQTYPRDMGNGNIIWMTEVDAPILVGGRHWGGFRTAYKQR</sequence>
<evidence type="ECO:0000256" key="3">
    <source>
        <dbReference type="SAM" id="MobiDB-lite"/>
    </source>
</evidence>
<dbReference type="InterPro" id="IPR009875">
    <property type="entry name" value="PilZ_domain"/>
</dbReference>
<keyword evidence="1 2" id="KW-0807">Transducer</keyword>
<dbReference type="PROSITE" id="PS50111">
    <property type="entry name" value="CHEMOTAXIS_TRANSDUC_2"/>
    <property type="match status" value="1"/>
</dbReference>
<reference evidence="5 6" key="1">
    <citation type="submission" date="2019-07" db="EMBL/GenBank/DDBJ databases">
        <title>Genomic Encyclopedia of Archaeal and Bacterial Type Strains, Phase II (KMG-II): from individual species to whole genera.</title>
        <authorList>
            <person name="Goeker M."/>
        </authorList>
    </citation>
    <scope>NUCLEOTIDE SEQUENCE [LARGE SCALE GENOMIC DNA]</scope>
    <source>
        <strain evidence="5 6">ATCC BAA-252</strain>
    </source>
</reference>
<name>A0A562T8C2_9HYPH</name>
<protein>
    <submittedName>
        <fullName evidence="5">Methyl-accepting chemotaxis protein</fullName>
    </submittedName>
</protein>
<evidence type="ECO:0000313" key="5">
    <source>
        <dbReference type="EMBL" id="TWI89653.1"/>
    </source>
</evidence>
<evidence type="ECO:0000259" key="4">
    <source>
        <dbReference type="PROSITE" id="PS50111"/>
    </source>
</evidence>
<dbReference type="EMBL" id="VLLF01000003">
    <property type="protein sequence ID" value="TWI89653.1"/>
    <property type="molecule type" value="Genomic_DNA"/>
</dbReference>
<accession>A0A562T8C2</accession>
<comment type="caution">
    <text evidence="5">The sequence shown here is derived from an EMBL/GenBank/DDBJ whole genome shotgun (WGS) entry which is preliminary data.</text>
</comment>
<dbReference type="Pfam" id="PF07238">
    <property type="entry name" value="PilZ"/>
    <property type="match status" value="1"/>
</dbReference>
<gene>
    <name evidence="5" type="ORF">JM93_01859</name>
</gene>
<dbReference type="GO" id="GO:0016020">
    <property type="term" value="C:membrane"/>
    <property type="evidence" value="ECO:0007669"/>
    <property type="project" value="InterPro"/>
</dbReference>
<feature type="compositionally biased region" description="Polar residues" evidence="3">
    <location>
        <begin position="10"/>
        <end position="19"/>
    </location>
</feature>
<feature type="compositionally biased region" description="Basic and acidic residues" evidence="3">
    <location>
        <begin position="20"/>
        <end position="30"/>
    </location>
</feature>